<evidence type="ECO:0000259" key="1">
    <source>
        <dbReference type="PROSITE" id="PS51186"/>
    </source>
</evidence>
<dbReference type="EMBL" id="JADGJW010000185">
    <property type="protein sequence ID" value="KAJ3222229.1"/>
    <property type="molecule type" value="Genomic_DNA"/>
</dbReference>
<dbReference type="Gene3D" id="3.40.630.30">
    <property type="match status" value="1"/>
</dbReference>
<dbReference type="PROSITE" id="PS51186">
    <property type="entry name" value="GNAT"/>
    <property type="match status" value="1"/>
</dbReference>
<dbReference type="GO" id="GO:0016747">
    <property type="term" value="F:acyltransferase activity, transferring groups other than amino-acyl groups"/>
    <property type="evidence" value="ECO:0007669"/>
    <property type="project" value="InterPro"/>
</dbReference>
<accession>A0AAD5XZ86</accession>
<dbReference type="AlphaFoldDB" id="A0AAD5XZ86"/>
<dbReference type="Proteomes" id="UP001211065">
    <property type="component" value="Unassembled WGS sequence"/>
</dbReference>
<evidence type="ECO:0000313" key="2">
    <source>
        <dbReference type="EMBL" id="KAJ3222229.1"/>
    </source>
</evidence>
<reference evidence="2" key="1">
    <citation type="submission" date="2020-05" db="EMBL/GenBank/DDBJ databases">
        <title>Phylogenomic resolution of chytrid fungi.</title>
        <authorList>
            <person name="Stajich J.E."/>
            <person name="Amses K."/>
            <person name="Simmons R."/>
            <person name="Seto K."/>
            <person name="Myers J."/>
            <person name="Bonds A."/>
            <person name="Quandt C.A."/>
            <person name="Barry K."/>
            <person name="Liu P."/>
            <person name="Grigoriev I."/>
            <person name="Longcore J.E."/>
            <person name="James T.Y."/>
        </authorList>
    </citation>
    <scope>NUCLEOTIDE SEQUENCE</scope>
    <source>
        <strain evidence="2">JEL0476</strain>
    </source>
</reference>
<name>A0AAD5XZ86_9FUNG</name>
<feature type="domain" description="N-acetyltransferase" evidence="1">
    <location>
        <begin position="140"/>
        <end position="271"/>
    </location>
</feature>
<dbReference type="CDD" id="cd04301">
    <property type="entry name" value="NAT_SF"/>
    <property type="match status" value="1"/>
</dbReference>
<evidence type="ECO:0000313" key="3">
    <source>
        <dbReference type="Proteomes" id="UP001211065"/>
    </source>
</evidence>
<dbReference type="InterPro" id="IPR016181">
    <property type="entry name" value="Acyl_CoA_acyltransferase"/>
</dbReference>
<proteinExistence type="predicted"/>
<dbReference type="InterPro" id="IPR000182">
    <property type="entry name" value="GNAT_dom"/>
</dbReference>
<organism evidence="2 3">
    <name type="scientific">Clydaea vesicula</name>
    <dbReference type="NCBI Taxonomy" id="447962"/>
    <lineage>
        <taxon>Eukaryota</taxon>
        <taxon>Fungi</taxon>
        <taxon>Fungi incertae sedis</taxon>
        <taxon>Chytridiomycota</taxon>
        <taxon>Chytridiomycota incertae sedis</taxon>
        <taxon>Chytridiomycetes</taxon>
        <taxon>Lobulomycetales</taxon>
        <taxon>Lobulomycetaceae</taxon>
        <taxon>Clydaea</taxon>
    </lineage>
</organism>
<protein>
    <recommendedName>
        <fullName evidence="1">N-acetyltransferase domain-containing protein</fullName>
    </recommendedName>
</protein>
<dbReference type="Pfam" id="PF00583">
    <property type="entry name" value="Acetyltransf_1"/>
    <property type="match status" value="1"/>
</dbReference>
<gene>
    <name evidence="2" type="ORF">HK099_002542</name>
</gene>
<comment type="caution">
    <text evidence="2">The sequence shown here is derived from an EMBL/GenBank/DDBJ whole genome shotgun (WGS) entry which is preliminary data.</text>
</comment>
<sequence>MIKQITEKADLFKFFKKDLVLFGYHVGDLDDYFFKDCSFYCLHEKDDSILENICIYQKGDSTPTVLVLSTNPDLTNLTYIFGEMLKQKILISSFYIHFQTYEIFSNFNKLINIKNDFGKHLKLKFNLNKLNSLKEGIGFGDAKLITSDNLEQVEKLYKHNFPDNYFEPNILKTNKYYGIWIDNKLVSIAGVHCMSVEFKVSTLGNITTHIDYRRKGFCKRCVASVVVALIDSGIDSVSLNVKADNAAAIKLYQSLGFEVHCSIFEAEISVN</sequence>
<keyword evidence="3" id="KW-1185">Reference proteome</keyword>
<dbReference type="SUPFAM" id="SSF55729">
    <property type="entry name" value="Acyl-CoA N-acyltransferases (Nat)"/>
    <property type="match status" value="1"/>
</dbReference>